<reference evidence="5" key="1">
    <citation type="journal article" date="2019" name="Int. J. Syst. Evol. Microbiol.">
        <title>The Global Catalogue of Microorganisms (GCM) 10K type strain sequencing project: providing services to taxonomists for standard genome sequencing and annotation.</title>
        <authorList>
            <consortium name="The Broad Institute Genomics Platform"/>
            <consortium name="The Broad Institute Genome Sequencing Center for Infectious Disease"/>
            <person name="Wu L."/>
            <person name="Ma J."/>
        </authorList>
    </citation>
    <scope>NUCLEOTIDE SEQUENCE [LARGE SCALE GENOMIC DNA]</scope>
    <source>
        <strain evidence="5">CCUG 56042</strain>
    </source>
</reference>
<dbReference type="RefSeq" id="WP_377713160.1">
    <property type="nucleotide sequence ID" value="NZ_JBHSMP010000020.1"/>
</dbReference>
<evidence type="ECO:0000256" key="1">
    <source>
        <dbReference type="ARBA" id="ARBA00004418"/>
    </source>
</evidence>
<dbReference type="Gene3D" id="2.60.40.420">
    <property type="entry name" value="Cupredoxins - blue copper proteins"/>
    <property type="match status" value="1"/>
</dbReference>
<proteinExistence type="predicted"/>
<organism evidence="4 5">
    <name type="scientific">Paraburkholderia denitrificans</name>
    <dbReference type="NCBI Taxonomy" id="694025"/>
    <lineage>
        <taxon>Bacteria</taxon>
        <taxon>Pseudomonadati</taxon>
        <taxon>Pseudomonadota</taxon>
        <taxon>Betaproteobacteria</taxon>
        <taxon>Burkholderiales</taxon>
        <taxon>Burkholderiaceae</taxon>
        <taxon>Paraburkholderia</taxon>
    </lineage>
</organism>
<protein>
    <submittedName>
        <fullName evidence="4">Cupredoxin family copper-binding protein</fullName>
    </submittedName>
</protein>
<dbReference type="InterPro" id="IPR035668">
    <property type="entry name" value="Amicyanin"/>
</dbReference>
<gene>
    <name evidence="4" type="ORF">ACFPTO_17560</name>
</gene>
<sequence>MQGNRNNPDTGGRWFALLPRCALIATALAGFVPSAQARAETKVVTIENMQFNPPTLTVHRGDRVTWRNKDLFAHTATADAKTFDSGDIAANGSWSYDASKKGRYPYGCSLHPTMHGILIVQ</sequence>
<evidence type="ECO:0000259" key="3">
    <source>
        <dbReference type="Pfam" id="PF13473"/>
    </source>
</evidence>
<comment type="subcellular location">
    <subcellularLocation>
        <location evidence="1">Periplasm</location>
    </subcellularLocation>
</comment>
<dbReference type="PANTHER" id="PTHR36507:SF1">
    <property type="entry name" value="BLL1555 PROTEIN"/>
    <property type="match status" value="1"/>
</dbReference>
<dbReference type="PANTHER" id="PTHR36507">
    <property type="entry name" value="BLL1555 PROTEIN"/>
    <property type="match status" value="1"/>
</dbReference>
<dbReference type="InterPro" id="IPR008972">
    <property type="entry name" value="Cupredoxin"/>
</dbReference>
<feature type="domain" description="EfeO-type cupredoxin-like" evidence="3">
    <location>
        <begin position="22"/>
        <end position="120"/>
    </location>
</feature>
<evidence type="ECO:0000313" key="5">
    <source>
        <dbReference type="Proteomes" id="UP001596103"/>
    </source>
</evidence>
<evidence type="ECO:0000313" key="4">
    <source>
        <dbReference type="EMBL" id="MFC5430591.1"/>
    </source>
</evidence>
<dbReference type="InterPro" id="IPR052721">
    <property type="entry name" value="ET_Amicyanin"/>
</dbReference>
<keyword evidence="5" id="KW-1185">Reference proteome</keyword>
<evidence type="ECO:0000256" key="2">
    <source>
        <dbReference type="SAM" id="SignalP"/>
    </source>
</evidence>
<accession>A0ABW0JBT6</accession>
<dbReference type="Pfam" id="PF13473">
    <property type="entry name" value="Cupredoxin_1"/>
    <property type="match status" value="1"/>
</dbReference>
<feature type="signal peptide" evidence="2">
    <location>
        <begin position="1"/>
        <end position="37"/>
    </location>
</feature>
<dbReference type="CDD" id="cd13921">
    <property type="entry name" value="Amicyanin"/>
    <property type="match status" value="1"/>
</dbReference>
<name>A0ABW0JBT6_9BURK</name>
<dbReference type="EMBL" id="JBHSMP010000020">
    <property type="protein sequence ID" value="MFC5430591.1"/>
    <property type="molecule type" value="Genomic_DNA"/>
</dbReference>
<dbReference type="InterPro" id="IPR028096">
    <property type="entry name" value="EfeO_Cupredoxin"/>
</dbReference>
<dbReference type="SUPFAM" id="SSF49503">
    <property type="entry name" value="Cupredoxins"/>
    <property type="match status" value="1"/>
</dbReference>
<dbReference type="Proteomes" id="UP001596103">
    <property type="component" value="Unassembled WGS sequence"/>
</dbReference>
<feature type="chain" id="PRO_5046006736" evidence="2">
    <location>
        <begin position="38"/>
        <end position="121"/>
    </location>
</feature>
<comment type="caution">
    <text evidence="4">The sequence shown here is derived from an EMBL/GenBank/DDBJ whole genome shotgun (WGS) entry which is preliminary data.</text>
</comment>
<keyword evidence="2" id="KW-0732">Signal</keyword>